<dbReference type="GO" id="GO:0008237">
    <property type="term" value="F:metallopeptidase activity"/>
    <property type="evidence" value="ECO:0007669"/>
    <property type="project" value="UniProtKB-KW"/>
</dbReference>
<evidence type="ECO:0000256" key="9">
    <source>
        <dbReference type="SAM" id="MobiDB-lite"/>
    </source>
</evidence>
<keyword evidence="5" id="KW-0378">Hydrolase</keyword>
<feature type="compositionally biased region" description="Pro residues" evidence="9">
    <location>
        <begin position="332"/>
        <end position="355"/>
    </location>
</feature>
<dbReference type="GO" id="GO:0046872">
    <property type="term" value="F:metal ion binding"/>
    <property type="evidence" value="ECO:0007669"/>
    <property type="project" value="UniProtKB-KW"/>
</dbReference>
<evidence type="ECO:0000256" key="10">
    <source>
        <dbReference type="SAM" id="SignalP"/>
    </source>
</evidence>
<evidence type="ECO:0000256" key="1">
    <source>
        <dbReference type="ARBA" id="ARBA00008721"/>
    </source>
</evidence>
<dbReference type="EMBL" id="AACS02000010">
    <property type="protein sequence ID" value="EAU87934.1"/>
    <property type="molecule type" value="Genomic_DNA"/>
</dbReference>
<accession>A8NI45</accession>
<name>A8NI45_COPC7</name>
<evidence type="ECO:0000256" key="4">
    <source>
        <dbReference type="ARBA" id="ARBA00022729"/>
    </source>
</evidence>
<feature type="signal peptide" evidence="10">
    <location>
        <begin position="1"/>
        <end position="23"/>
    </location>
</feature>
<proteinExistence type="inferred from homology"/>
<comment type="caution">
    <text evidence="12">The sequence shown here is derived from an EMBL/GenBank/DDBJ whole genome shotgun (WGS) entry which is preliminary data.</text>
</comment>
<dbReference type="InParanoid" id="A8NI45"/>
<comment type="similarity">
    <text evidence="1">Belongs to the peptidase M43B family.</text>
</comment>
<dbReference type="InterPro" id="IPR008754">
    <property type="entry name" value="Peptidase_M43"/>
</dbReference>
<keyword evidence="4 10" id="KW-0732">Signal</keyword>
<keyword evidence="2" id="KW-0645">Protease</keyword>
<dbReference type="MEROPS" id="M43.008"/>
<dbReference type="GO" id="GO:0006508">
    <property type="term" value="P:proteolysis"/>
    <property type="evidence" value="ECO:0007669"/>
    <property type="project" value="UniProtKB-KW"/>
</dbReference>
<gene>
    <name evidence="12" type="ORF">CC1G_01581</name>
</gene>
<evidence type="ECO:0000313" key="13">
    <source>
        <dbReference type="Proteomes" id="UP000001861"/>
    </source>
</evidence>
<keyword evidence="7 12" id="KW-0482">Metalloprotease</keyword>
<dbReference type="SUPFAM" id="SSF55486">
    <property type="entry name" value="Metalloproteases ('zincins'), catalytic domain"/>
    <property type="match status" value="1"/>
</dbReference>
<evidence type="ECO:0000313" key="12">
    <source>
        <dbReference type="EMBL" id="EAU87934.1"/>
    </source>
</evidence>
<keyword evidence="13" id="KW-1185">Reference proteome</keyword>
<dbReference type="Gene3D" id="3.40.390.10">
    <property type="entry name" value="Collagenase (Catalytic Domain)"/>
    <property type="match status" value="1"/>
</dbReference>
<evidence type="ECO:0000256" key="8">
    <source>
        <dbReference type="ARBA" id="ARBA00023157"/>
    </source>
</evidence>
<dbReference type="InterPro" id="IPR024079">
    <property type="entry name" value="MetalloPept_cat_dom_sf"/>
</dbReference>
<dbReference type="VEuPathDB" id="FungiDB:CC1G_01581"/>
<feature type="chain" id="PRO_5002724289" evidence="10">
    <location>
        <begin position="24"/>
        <end position="427"/>
    </location>
</feature>
<reference evidence="12 13" key="1">
    <citation type="journal article" date="2010" name="Proc. Natl. Acad. Sci. U.S.A.">
        <title>Insights into evolution of multicellular fungi from the assembled chromosomes of the mushroom Coprinopsis cinerea (Coprinus cinereus).</title>
        <authorList>
            <person name="Stajich J.E."/>
            <person name="Wilke S.K."/>
            <person name="Ahren D."/>
            <person name="Au C.H."/>
            <person name="Birren B.W."/>
            <person name="Borodovsky M."/>
            <person name="Burns C."/>
            <person name="Canback B."/>
            <person name="Casselton L.A."/>
            <person name="Cheng C.K."/>
            <person name="Deng J."/>
            <person name="Dietrich F.S."/>
            <person name="Fargo D.C."/>
            <person name="Farman M.L."/>
            <person name="Gathman A.C."/>
            <person name="Goldberg J."/>
            <person name="Guigo R."/>
            <person name="Hoegger P.J."/>
            <person name="Hooker J.B."/>
            <person name="Huggins A."/>
            <person name="James T.Y."/>
            <person name="Kamada T."/>
            <person name="Kilaru S."/>
            <person name="Kodira C."/>
            <person name="Kues U."/>
            <person name="Kupfer D."/>
            <person name="Kwan H.S."/>
            <person name="Lomsadze A."/>
            <person name="Li W."/>
            <person name="Lilly W.W."/>
            <person name="Ma L.J."/>
            <person name="Mackey A.J."/>
            <person name="Manning G."/>
            <person name="Martin F."/>
            <person name="Muraguchi H."/>
            <person name="Natvig D.O."/>
            <person name="Palmerini H."/>
            <person name="Ramesh M.A."/>
            <person name="Rehmeyer C.J."/>
            <person name="Roe B.A."/>
            <person name="Shenoy N."/>
            <person name="Stanke M."/>
            <person name="Ter-Hovhannisyan V."/>
            <person name="Tunlid A."/>
            <person name="Velagapudi R."/>
            <person name="Vision T.J."/>
            <person name="Zeng Q."/>
            <person name="Zolan M.E."/>
            <person name="Pukkila P.J."/>
        </authorList>
    </citation>
    <scope>NUCLEOTIDE SEQUENCE [LARGE SCALE GENOMIC DNA]</scope>
    <source>
        <strain evidence="13">Okayama-7 / 130 / ATCC MYA-4618 / FGSC 9003</strain>
    </source>
</reference>
<evidence type="ECO:0000259" key="11">
    <source>
        <dbReference type="Pfam" id="PF05572"/>
    </source>
</evidence>
<keyword evidence="3" id="KW-0479">Metal-binding</keyword>
<organism evidence="12 13">
    <name type="scientific">Coprinopsis cinerea (strain Okayama-7 / 130 / ATCC MYA-4618 / FGSC 9003)</name>
    <name type="common">Inky cap fungus</name>
    <name type="synonym">Hormographiella aspergillata</name>
    <dbReference type="NCBI Taxonomy" id="240176"/>
    <lineage>
        <taxon>Eukaryota</taxon>
        <taxon>Fungi</taxon>
        <taxon>Dikarya</taxon>
        <taxon>Basidiomycota</taxon>
        <taxon>Agaricomycotina</taxon>
        <taxon>Agaricomycetes</taxon>
        <taxon>Agaricomycetidae</taxon>
        <taxon>Agaricales</taxon>
        <taxon>Agaricineae</taxon>
        <taxon>Psathyrellaceae</taxon>
        <taxon>Coprinopsis</taxon>
    </lineage>
</organism>
<evidence type="ECO:0000256" key="5">
    <source>
        <dbReference type="ARBA" id="ARBA00022801"/>
    </source>
</evidence>
<dbReference type="OrthoDB" id="536211at2759"/>
<keyword evidence="8" id="KW-1015">Disulfide bond</keyword>
<feature type="compositionally biased region" description="Pro residues" evidence="9">
    <location>
        <begin position="303"/>
        <end position="312"/>
    </location>
</feature>
<evidence type="ECO:0000256" key="3">
    <source>
        <dbReference type="ARBA" id="ARBA00022723"/>
    </source>
</evidence>
<dbReference type="RefSeq" id="XP_001833904.1">
    <property type="nucleotide sequence ID" value="XM_001833852.1"/>
</dbReference>
<keyword evidence="6" id="KW-0862">Zinc</keyword>
<sequence>MLYRKYLVFAITLFASTAPLGDARAIDITRPLARGCGSILSAAKQALFEQDFRSHRIVSSSRTGPITIQTYFHVISKDDTEAGGNISDEAIDRQMRTLNTAYRSSEITFNLTKITRTSNERWFRQVGPSNAEIEAEMKDTLREGGADALNVYTVGFEVGDIGLLGYATFPHEYKAFPNDDGVVVLHSTLPGGTTQNYNLGHTLTHEVGHWVGLYHTFQGGCTGPGDEVDDTPAQSSPSTGCPVGRDSCPGGGLDPIDNFMDYSFDSCMARFTPGQVTRMRDQLTTYRLPRDNSPKVPTKPTFPSIPLPPILQPPTSGTSESAIAAPVQSEPAPAPSAQPEPIAAPEPVQPEPVPAPEASIQPEPIPVPESVQPEPAPTSAPVSPTDLSDSKLDDCPAPSPSTVTVTNFVTVTVPATPPSATPEPSLV</sequence>
<dbReference type="CDD" id="cd04275">
    <property type="entry name" value="ZnMc_pappalysin_like"/>
    <property type="match status" value="1"/>
</dbReference>
<evidence type="ECO:0000256" key="7">
    <source>
        <dbReference type="ARBA" id="ARBA00023049"/>
    </source>
</evidence>
<dbReference type="eggNOG" id="ENOG502RYKG">
    <property type="taxonomic scope" value="Eukaryota"/>
</dbReference>
<feature type="region of interest" description="Disordered" evidence="9">
    <location>
        <begin position="285"/>
        <end position="401"/>
    </location>
</feature>
<dbReference type="AlphaFoldDB" id="A8NI45"/>
<dbReference type="PANTHER" id="PTHR47466:SF1">
    <property type="entry name" value="METALLOPROTEASE MEP1 (AFU_ORTHOLOGUE AFUA_1G07730)-RELATED"/>
    <property type="match status" value="1"/>
</dbReference>
<dbReference type="PANTHER" id="PTHR47466">
    <property type="match status" value="1"/>
</dbReference>
<protein>
    <submittedName>
        <fullName evidence="12">Metalloprotease</fullName>
    </submittedName>
</protein>
<evidence type="ECO:0000256" key="2">
    <source>
        <dbReference type="ARBA" id="ARBA00022670"/>
    </source>
</evidence>
<feature type="region of interest" description="Disordered" evidence="9">
    <location>
        <begin position="223"/>
        <end position="247"/>
    </location>
</feature>
<dbReference type="Proteomes" id="UP000001861">
    <property type="component" value="Unassembled WGS sequence"/>
</dbReference>
<dbReference type="KEGG" id="cci:CC1G_01581"/>
<evidence type="ECO:0000256" key="6">
    <source>
        <dbReference type="ARBA" id="ARBA00022833"/>
    </source>
</evidence>
<feature type="domain" description="Peptidase M43 pregnancy-associated plasma-A" evidence="11">
    <location>
        <begin position="164"/>
        <end position="283"/>
    </location>
</feature>
<dbReference type="GeneID" id="6010408"/>
<dbReference type="Pfam" id="PF05572">
    <property type="entry name" value="Peptidase_M43"/>
    <property type="match status" value="1"/>
</dbReference>